<feature type="domain" description="Putative Se/S carrier protein-like" evidence="1">
    <location>
        <begin position="7"/>
        <end position="76"/>
    </location>
</feature>
<evidence type="ECO:0000313" key="2">
    <source>
        <dbReference type="EMBL" id="MEQ2443286.1"/>
    </source>
</evidence>
<reference evidence="2 3" key="1">
    <citation type="submission" date="2024-03" db="EMBL/GenBank/DDBJ databases">
        <title>Human intestinal bacterial collection.</title>
        <authorList>
            <person name="Pauvert C."/>
            <person name="Hitch T.C.A."/>
            <person name="Clavel T."/>
        </authorList>
    </citation>
    <scope>NUCLEOTIDE SEQUENCE [LARGE SCALE GENOMIC DNA]</scope>
    <source>
        <strain evidence="2 3">CLA-AP-H29</strain>
    </source>
</reference>
<dbReference type="InterPro" id="IPR021778">
    <property type="entry name" value="Se/S_carrier-like"/>
</dbReference>
<organism evidence="2 3">
    <name type="scientific">Pseudoflavonifractor intestinihominis</name>
    <dbReference type="NCBI Taxonomy" id="3133171"/>
    <lineage>
        <taxon>Bacteria</taxon>
        <taxon>Bacillati</taxon>
        <taxon>Bacillota</taxon>
        <taxon>Clostridia</taxon>
        <taxon>Eubacteriales</taxon>
        <taxon>Oscillospiraceae</taxon>
        <taxon>Pseudoflavonifractor</taxon>
    </lineage>
</organism>
<gene>
    <name evidence="2" type="ORF">WMO64_07370</name>
</gene>
<evidence type="ECO:0000259" key="1">
    <source>
        <dbReference type="Pfam" id="PF11823"/>
    </source>
</evidence>
<protein>
    <submittedName>
        <fullName evidence="2">DUF3343 domain-containing protein</fullName>
    </submittedName>
</protein>
<proteinExistence type="predicted"/>
<keyword evidence="3" id="KW-1185">Reference proteome</keyword>
<dbReference type="Pfam" id="PF11823">
    <property type="entry name" value="Se_S_carrier"/>
    <property type="match status" value="1"/>
</dbReference>
<name>A0ABV1E7J6_9FIRM</name>
<dbReference type="RefSeq" id="WP_294522020.1">
    <property type="nucleotide sequence ID" value="NZ_JBBMFK010000010.1"/>
</dbReference>
<comment type="caution">
    <text evidence="2">The sequence shown here is derived from an EMBL/GenBank/DDBJ whole genome shotgun (WGS) entry which is preliminary data.</text>
</comment>
<accession>A0ABV1E7J6</accession>
<evidence type="ECO:0000313" key="3">
    <source>
        <dbReference type="Proteomes" id="UP001464378"/>
    </source>
</evidence>
<dbReference type="Proteomes" id="UP001464378">
    <property type="component" value="Unassembled WGS sequence"/>
</dbReference>
<sequence length="90" mass="10096">MAEGHVRYYILFANYEQGLRLHDLLDGENIPNRIAPAPRSIQGELSCGMSLLLEPEAVDAARACIEKNQAEYHAIVPLAGQIRARRDKYC</sequence>
<dbReference type="EMBL" id="JBBMFK010000010">
    <property type="protein sequence ID" value="MEQ2443286.1"/>
    <property type="molecule type" value="Genomic_DNA"/>
</dbReference>